<organism evidence="17 18">
    <name type="scientific">Kalanchoe fedtschenkoi</name>
    <name type="common">Lavender scallops</name>
    <name type="synonym">South American air plant</name>
    <dbReference type="NCBI Taxonomy" id="63787"/>
    <lineage>
        <taxon>Eukaryota</taxon>
        <taxon>Viridiplantae</taxon>
        <taxon>Streptophyta</taxon>
        <taxon>Embryophyta</taxon>
        <taxon>Tracheophyta</taxon>
        <taxon>Spermatophyta</taxon>
        <taxon>Magnoliopsida</taxon>
        <taxon>eudicotyledons</taxon>
        <taxon>Gunneridae</taxon>
        <taxon>Pentapetalae</taxon>
        <taxon>Saxifragales</taxon>
        <taxon>Crassulaceae</taxon>
        <taxon>Kalanchoe</taxon>
    </lineage>
</organism>
<keyword evidence="6" id="KW-0285">Flavoprotein</keyword>
<dbReference type="InterPro" id="IPR007867">
    <property type="entry name" value="GMC_OxRtase_C"/>
</dbReference>
<evidence type="ECO:0000256" key="3">
    <source>
        <dbReference type="ARBA" id="ARBA00004370"/>
    </source>
</evidence>
<evidence type="ECO:0000256" key="9">
    <source>
        <dbReference type="ARBA" id="ARBA00022989"/>
    </source>
</evidence>
<reference evidence="17" key="1">
    <citation type="submission" date="2021-01" db="UniProtKB">
        <authorList>
            <consortium name="EnsemblPlants"/>
        </authorList>
    </citation>
    <scope>IDENTIFICATION</scope>
</reference>
<feature type="active site" description="Proton acceptor" evidence="12">
    <location>
        <position position="767"/>
    </location>
</feature>
<keyword evidence="11" id="KW-0472">Membrane</keyword>
<dbReference type="OMA" id="CFQGCKW"/>
<keyword evidence="9" id="KW-1133">Transmembrane helix</keyword>
<evidence type="ECO:0000259" key="15">
    <source>
        <dbReference type="Pfam" id="PF00732"/>
    </source>
</evidence>
<evidence type="ECO:0000256" key="5">
    <source>
        <dbReference type="ARBA" id="ARBA00013125"/>
    </source>
</evidence>
<dbReference type="Gramene" id="Kaladp0172s0027.1.v1.1">
    <property type="protein sequence ID" value="Kaladp0172s0027.1.v1.1"/>
    <property type="gene ID" value="Kaladp0172s0027.v1.1"/>
</dbReference>
<dbReference type="PANTHER" id="PTHR46056">
    <property type="entry name" value="LONG-CHAIN-ALCOHOL OXIDASE"/>
    <property type="match status" value="1"/>
</dbReference>
<evidence type="ECO:0000256" key="6">
    <source>
        <dbReference type="ARBA" id="ARBA00022630"/>
    </source>
</evidence>
<dbReference type="Pfam" id="PF05199">
    <property type="entry name" value="GMC_oxred_C"/>
    <property type="match status" value="1"/>
</dbReference>
<evidence type="ECO:0000256" key="2">
    <source>
        <dbReference type="ARBA" id="ARBA00003842"/>
    </source>
</evidence>
<evidence type="ECO:0000256" key="4">
    <source>
        <dbReference type="ARBA" id="ARBA00010790"/>
    </source>
</evidence>
<feature type="region of interest" description="Disordered" evidence="14">
    <location>
        <begin position="227"/>
        <end position="251"/>
    </location>
</feature>
<evidence type="ECO:0000256" key="13">
    <source>
        <dbReference type="PIRSR" id="PIRSR028937-2"/>
    </source>
</evidence>
<proteinExistence type="inferred from homology"/>
<comment type="function">
    <text evidence="2">Long-chain fatty alcohol oxidase involved in the omega-oxidation pathway of lipid degradation.</text>
</comment>
<feature type="binding site" evidence="13">
    <location>
        <begin position="323"/>
        <end position="338"/>
    </location>
    <ligand>
        <name>FAD</name>
        <dbReference type="ChEBI" id="CHEBI:57692"/>
    </ligand>
</feature>
<evidence type="ECO:0000256" key="7">
    <source>
        <dbReference type="ARBA" id="ARBA00022692"/>
    </source>
</evidence>
<accession>A0A7N0V997</accession>
<dbReference type="GO" id="GO:0046577">
    <property type="term" value="F:long-chain-alcohol oxidase activity"/>
    <property type="evidence" value="ECO:0007669"/>
    <property type="project" value="UniProtKB-EC"/>
</dbReference>
<dbReference type="Proteomes" id="UP000594263">
    <property type="component" value="Unplaced"/>
</dbReference>
<protein>
    <recommendedName>
        <fullName evidence="5">long-chain-alcohol oxidase</fullName>
        <ecNumber evidence="5">1.1.3.20</ecNumber>
    </recommendedName>
</protein>
<evidence type="ECO:0000256" key="14">
    <source>
        <dbReference type="SAM" id="MobiDB-lite"/>
    </source>
</evidence>
<evidence type="ECO:0000313" key="17">
    <source>
        <dbReference type="EnsemblPlants" id="Kaladp0172s0027.1.v1.1"/>
    </source>
</evidence>
<evidence type="ECO:0000256" key="12">
    <source>
        <dbReference type="PIRSR" id="PIRSR028937-1"/>
    </source>
</evidence>
<feature type="compositionally biased region" description="Basic and acidic residues" evidence="14">
    <location>
        <begin position="229"/>
        <end position="247"/>
    </location>
</feature>
<dbReference type="InterPro" id="IPR036188">
    <property type="entry name" value="FAD/NAD-bd_sf"/>
</dbReference>
<dbReference type="PIRSF" id="PIRSF028937">
    <property type="entry name" value="Lg_Ch_AO"/>
    <property type="match status" value="1"/>
</dbReference>
<dbReference type="Gene3D" id="3.50.50.60">
    <property type="entry name" value="FAD/NAD(P)-binding domain"/>
    <property type="match status" value="2"/>
</dbReference>
<feature type="domain" description="Glucose-methanol-choline oxidoreductase C-terminal" evidence="16">
    <location>
        <begin position="688"/>
        <end position="819"/>
    </location>
</feature>
<evidence type="ECO:0000313" key="18">
    <source>
        <dbReference type="Proteomes" id="UP000594263"/>
    </source>
</evidence>
<comment type="similarity">
    <text evidence="4">Belongs to the GMC oxidoreductase family.</text>
</comment>
<dbReference type="AlphaFoldDB" id="A0A7N0V997"/>
<dbReference type="InterPro" id="IPR000172">
    <property type="entry name" value="GMC_OxRdtase_N"/>
</dbReference>
<feature type="domain" description="Glucose-methanol-choline oxidoreductase N-terminal" evidence="15">
    <location>
        <begin position="370"/>
        <end position="593"/>
    </location>
</feature>
<comment type="catalytic activity">
    <reaction evidence="1">
        <text>a long-chain primary fatty alcohol + O2 = a long-chain fatty aldehyde + H2O2</text>
        <dbReference type="Rhea" id="RHEA:22756"/>
        <dbReference type="ChEBI" id="CHEBI:15379"/>
        <dbReference type="ChEBI" id="CHEBI:16240"/>
        <dbReference type="ChEBI" id="CHEBI:17176"/>
        <dbReference type="ChEBI" id="CHEBI:77396"/>
        <dbReference type="EC" id="1.1.3.20"/>
    </reaction>
</comment>
<dbReference type="GO" id="GO:0050660">
    <property type="term" value="F:flavin adenine dinucleotide binding"/>
    <property type="evidence" value="ECO:0007669"/>
    <property type="project" value="InterPro"/>
</dbReference>
<evidence type="ECO:0000256" key="10">
    <source>
        <dbReference type="ARBA" id="ARBA00023002"/>
    </source>
</evidence>
<sequence>MDGGVGLGGETMKDSGAKEFMVIHLDSKKSFDSGTSGSNHSAGRAAQVPYMDYKNTLTSWEMESVVAICDTFLPPVEVPPDGADEATARFFRSCASKAGTPQLIGGLISNGVEHPRTWQLRVALWFLSTRIGSLALCGWRCLSPCFPFVWRFAELPIKTREEIVRSWQLSFISLLRLFFKSFKLMTMLVFFTQVDHMNENLTWKAIGYSGPDPDFKAQFPRAMASKGHKSSEKWEDDEHQHGRSKEEREDEAFDEEEELFGPLYRGLIDVQDSRERVADTLRCFGFRTAVHLPQFPQFYSQHHNRFSVPLSSSLSRPCLTIKCDAVVVGSGSGGGVVAGMLARAGYKVLVLEKGQYRARSNLSLLEGPSMEQMYLGSGLLTTYDMSAVILAGSTVGGGSAINWAASIQTPQHVMKEWCEDHNLQLFGSSLYKEALNEVCQRMEVQSEVKEDGFNNAVLRKGCEELGYPVSNIPRNSPADHSCGWCCLGCKDGRKKGTSETWLVDLVKSGHGAILPGCNAIKVLTEKNVTGLKKRRATGVAFEFAYSSSGSKQVCIVESKVTVVACGAICTPALLKRSGLKNPNIGRNLHLHPVTMGWGYFPDTSMKSYEGGIMTAMSSPLSAKANSVNGGDKCKFEGAMIQTPALHPGMFAGLTPWVDGRDFKTRMCGFSKTAHVFALARDKGSGTVHSTTHISYQMKEADVEVLSKGLEKVLRIIAAAGAEEIGTHHCKGRKLNVKKASCHEFEKFVKEESRRAVKDFPRPIWSAHQMGSCRMGNDPKESAVDQMGETWEVEGLYVADASLLPSALGVNPMVTIQAIAYCSAESVIHLLKRMKP</sequence>
<evidence type="ECO:0000256" key="11">
    <source>
        <dbReference type="ARBA" id="ARBA00023136"/>
    </source>
</evidence>
<keyword evidence="18" id="KW-1185">Reference proteome</keyword>
<keyword evidence="7" id="KW-0812">Transmembrane</keyword>
<keyword evidence="10" id="KW-0560">Oxidoreductase</keyword>
<evidence type="ECO:0000256" key="8">
    <source>
        <dbReference type="ARBA" id="ARBA00022827"/>
    </source>
</evidence>
<name>A0A7N0V997_KALFE</name>
<evidence type="ECO:0000256" key="1">
    <source>
        <dbReference type="ARBA" id="ARBA00000920"/>
    </source>
</evidence>
<dbReference type="SUPFAM" id="SSF51905">
    <property type="entry name" value="FAD/NAD(P)-binding domain"/>
    <property type="match status" value="1"/>
</dbReference>
<dbReference type="PANTHER" id="PTHR46056:SF4">
    <property type="entry name" value="LONG-CHAIN-ALCOHOL OXIDASE FAO4A"/>
    <property type="match status" value="1"/>
</dbReference>
<evidence type="ECO:0000259" key="16">
    <source>
        <dbReference type="Pfam" id="PF05199"/>
    </source>
</evidence>
<dbReference type="EnsemblPlants" id="Kaladp0172s0027.1.v1.1">
    <property type="protein sequence ID" value="Kaladp0172s0027.1.v1.1"/>
    <property type="gene ID" value="Kaladp0172s0027.v1.1"/>
</dbReference>
<dbReference type="Pfam" id="PF00732">
    <property type="entry name" value="GMC_oxred_N"/>
    <property type="match status" value="1"/>
</dbReference>
<comment type="subcellular location">
    <subcellularLocation>
        <location evidence="3">Membrane</location>
    </subcellularLocation>
</comment>
<dbReference type="EC" id="1.1.3.20" evidence="5"/>
<dbReference type="InterPro" id="IPR012400">
    <property type="entry name" value="Long_Oxdase"/>
</dbReference>
<dbReference type="GO" id="GO:0016020">
    <property type="term" value="C:membrane"/>
    <property type="evidence" value="ECO:0007669"/>
    <property type="project" value="UniProtKB-SubCell"/>
</dbReference>
<keyword evidence="8 13" id="KW-0274">FAD</keyword>